<reference evidence="2" key="1">
    <citation type="submission" date="2020-02" db="EMBL/GenBank/DDBJ databases">
        <authorList>
            <person name="Meier V. D."/>
        </authorList>
    </citation>
    <scope>NUCLEOTIDE SEQUENCE</scope>
    <source>
        <strain evidence="2">AVDCRST_MAG67</strain>
    </source>
</reference>
<dbReference type="EMBL" id="CADCVQ010000063">
    <property type="protein sequence ID" value="CAA9490994.1"/>
    <property type="molecule type" value="Genomic_DNA"/>
</dbReference>
<sequence>MTAPKAPGELTRRRRGRPPPRAAKIRPGLVDAQLLDVIEALAGAARLGRAAPSRRDRRRWGARAEPGCSAPARPAGWLLARPDLRTTIGTRDRALLELLARAGLRCAELARLTLQTSKDAAANPTSAALLAPRRADQTPEGPPLKLLQDPGEPPELLEL</sequence>
<feature type="region of interest" description="Disordered" evidence="1">
    <location>
        <begin position="118"/>
        <end position="159"/>
    </location>
</feature>
<feature type="region of interest" description="Disordered" evidence="1">
    <location>
        <begin position="1"/>
        <end position="24"/>
    </location>
</feature>
<dbReference type="GO" id="GO:0003677">
    <property type="term" value="F:DNA binding"/>
    <property type="evidence" value="ECO:0007669"/>
    <property type="project" value="InterPro"/>
</dbReference>
<dbReference type="Gene3D" id="1.10.443.10">
    <property type="entry name" value="Intergrase catalytic core"/>
    <property type="match status" value="1"/>
</dbReference>
<protein>
    <submittedName>
        <fullName evidence="2">Uncharacterized protein</fullName>
    </submittedName>
</protein>
<proteinExistence type="predicted"/>
<dbReference type="AlphaFoldDB" id="A0A6J4S722"/>
<gene>
    <name evidence="2" type="ORF">AVDCRST_MAG67-1374</name>
</gene>
<dbReference type="GO" id="GO:0015074">
    <property type="term" value="P:DNA integration"/>
    <property type="evidence" value="ECO:0007669"/>
    <property type="project" value="InterPro"/>
</dbReference>
<evidence type="ECO:0000313" key="2">
    <source>
        <dbReference type="EMBL" id="CAA9490994.1"/>
    </source>
</evidence>
<feature type="region of interest" description="Disordered" evidence="1">
    <location>
        <begin position="48"/>
        <end position="73"/>
    </location>
</feature>
<evidence type="ECO:0000256" key="1">
    <source>
        <dbReference type="SAM" id="MobiDB-lite"/>
    </source>
</evidence>
<dbReference type="GO" id="GO:0006310">
    <property type="term" value="P:DNA recombination"/>
    <property type="evidence" value="ECO:0007669"/>
    <property type="project" value="InterPro"/>
</dbReference>
<name>A0A6J4S722_9ACTN</name>
<organism evidence="2">
    <name type="scientific">uncultured Solirubrobacteraceae bacterium</name>
    <dbReference type="NCBI Taxonomy" id="1162706"/>
    <lineage>
        <taxon>Bacteria</taxon>
        <taxon>Bacillati</taxon>
        <taxon>Actinomycetota</taxon>
        <taxon>Thermoleophilia</taxon>
        <taxon>Solirubrobacterales</taxon>
        <taxon>Solirubrobacteraceae</taxon>
        <taxon>environmental samples</taxon>
    </lineage>
</organism>
<feature type="compositionally biased region" description="Low complexity" evidence="1">
    <location>
        <begin position="120"/>
        <end position="132"/>
    </location>
</feature>
<dbReference type="InterPro" id="IPR013762">
    <property type="entry name" value="Integrase-like_cat_sf"/>
</dbReference>
<accession>A0A6J4S722</accession>